<accession>A0A163E0G5</accession>
<keyword evidence="2" id="KW-1185">Reference proteome</keyword>
<gene>
    <name evidence="1" type="ORF">PHYBLDRAFT_144995</name>
</gene>
<evidence type="ECO:0000313" key="2">
    <source>
        <dbReference type="Proteomes" id="UP000077315"/>
    </source>
</evidence>
<dbReference type="PANTHER" id="PTHR46579:SF2">
    <property type="entry name" value="C2H2-TYPE DOMAIN-CONTAINING PROTEIN"/>
    <property type="match status" value="1"/>
</dbReference>
<dbReference type="OrthoDB" id="2431110at2759"/>
<dbReference type="AlphaFoldDB" id="A0A163E0G5"/>
<evidence type="ECO:0000313" key="1">
    <source>
        <dbReference type="EMBL" id="OAD74560.1"/>
    </source>
</evidence>
<dbReference type="InParanoid" id="A0A163E0G5"/>
<dbReference type="RefSeq" id="XP_018292600.1">
    <property type="nucleotide sequence ID" value="XM_018431338.1"/>
</dbReference>
<name>A0A163E0G5_PHYB8</name>
<reference evidence="2" key="1">
    <citation type="submission" date="2015-06" db="EMBL/GenBank/DDBJ databases">
        <title>Expansion of signal transduction pathways in fungi by whole-genome duplication.</title>
        <authorList>
            <consortium name="DOE Joint Genome Institute"/>
            <person name="Corrochano L.M."/>
            <person name="Kuo A."/>
            <person name="Marcet-Houben M."/>
            <person name="Polaino S."/>
            <person name="Salamov A."/>
            <person name="Villalobos J.M."/>
            <person name="Alvarez M.I."/>
            <person name="Avalos J."/>
            <person name="Benito E.P."/>
            <person name="Benoit I."/>
            <person name="Burger G."/>
            <person name="Camino L.P."/>
            <person name="Canovas D."/>
            <person name="Cerda-Olmedo E."/>
            <person name="Cheng J.-F."/>
            <person name="Dominguez A."/>
            <person name="Elias M."/>
            <person name="Eslava A.P."/>
            <person name="Glaser F."/>
            <person name="Grimwood J."/>
            <person name="Gutierrez G."/>
            <person name="Heitman J."/>
            <person name="Henrissat B."/>
            <person name="Iturriaga E.A."/>
            <person name="Lang B.F."/>
            <person name="Lavin J.L."/>
            <person name="Lee S."/>
            <person name="Li W."/>
            <person name="Lindquist E."/>
            <person name="Lopez-Garcia S."/>
            <person name="Luque E.M."/>
            <person name="Marcos A.T."/>
            <person name="Martin J."/>
            <person name="McCluskey K."/>
            <person name="Medina H.R."/>
            <person name="Miralles-Duran A."/>
            <person name="Miyazaki A."/>
            <person name="Munoz-Torres E."/>
            <person name="Oguiza J.A."/>
            <person name="Ohm R."/>
            <person name="Olmedo M."/>
            <person name="Orejas M."/>
            <person name="Ortiz-Castellanos L."/>
            <person name="Pisabarro A.G."/>
            <person name="Rodriguez-Romero J."/>
            <person name="Ruiz-Herrera J."/>
            <person name="Ruiz-Vazquez R."/>
            <person name="Sanz C."/>
            <person name="Schackwitz W."/>
            <person name="Schmutz J."/>
            <person name="Shahriari M."/>
            <person name="Shelest E."/>
            <person name="Silva-Franco F."/>
            <person name="Soanes D."/>
            <person name="Syed K."/>
            <person name="Tagua V.G."/>
            <person name="Talbot N.J."/>
            <person name="Thon M."/>
            <person name="De vries R.P."/>
            <person name="Wiebenga A."/>
            <person name="Yadav J.S."/>
            <person name="Braun E.L."/>
            <person name="Baker S."/>
            <person name="Garre V."/>
            <person name="Horwitz B."/>
            <person name="Torres-Martinez S."/>
            <person name="Idnurm A."/>
            <person name="Herrera-Estrella A."/>
            <person name="Gabaldon T."/>
            <person name="Grigoriev I.V."/>
        </authorList>
    </citation>
    <scope>NUCLEOTIDE SEQUENCE [LARGE SCALE GENOMIC DNA]</scope>
    <source>
        <strain evidence="2">NRRL 1555(-)</strain>
    </source>
</reference>
<dbReference type="GeneID" id="28992244"/>
<dbReference type="EMBL" id="KV440979">
    <property type="protein sequence ID" value="OAD74560.1"/>
    <property type="molecule type" value="Genomic_DNA"/>
</dbReference>
<dbReference type="VEuPathDB" id="FungiDB:PHYBLDRAFT_144995"/>
<dbReference type="STRING" id="763407.A0A163E0G5"/>
<dbReference type="PANTHER" id="PTHR46579">
    <property type="entry name" value="F5/8 TYPE C DOMAIN-CONTAINING PROTEIN-RELATED"/>
    <property type="match status" value="1"/>
</dbReference>
<proteinExistence type="predicted"/>
<protein>
    <submittedName>
        <fullName evidence="1">Uncharacterized protein</fullName>
    </submittedName>
</protein>
<dbReference type="Proteomes" id="UP000077315">
    <property type="component" value="Unassembled WGS sequence"/>
</dbReference>
<sequence length="187" mass="21644">MYNNWMNFVRVCRYLIKPSITFDEVNSAHNYLEMFCKKATKLYTPTILTCNMHPHLHLHETIRDFGPMYGYWLFGFERYNGLLKHIKTNGKDSFEATYMRSFVQNTFKGDYANSVLKSSSYVPFFNILSKLSPKFTPTTTVITLSSHPFRLQSFLLALSNSHLPPKGNEPLPPSTFPLQLKKIITDG</sequence>
<organism evidence="1 2">
    <name type="scientific">Phycomyces blakesleeanus (strain ATCC 8743b / DSM 1359 / FGSC 10004 / NBRC 33097 / NRRL 1555)</name>
    <dbReference type="NCBI Taxonomy" id="763407"/>
    <lineage>
        <taxon>Eukaryota</taxon>
        <taxon>Fungi</taxon>
        <taxon>Fungi incertae sedis</taxon>
        <taxon>Mucoromycota</taxon>
        <taxon>Mucoromycotina</taxon>
        <taxon>Mucoromycetes</taxon>
        <taxon>Mucorales</taxon>
        <taxon>Phycomycetaceae</taxon>
        <taxon>Phycomyces</taxon>
    </lineage>
</organism>